<name>A0A1G7WFH4_ANETH</name>
<dbReference type="Proteomes" id="UP000198956">
    <property type="component" value="Unassembled WGS sequence"/>
</dbReference>
<evidence type="ECO:0000313" key="4">
    <source>
        <dbReference type="Proteomes" id="UP000198956"/>
    </source>
</evidence>
<keyword evidence="2" id="KW-0812">Transmembrane</keyword>
<dbReference type="RefSeq" id="WP_091259634.1">
    <property type="nucleotide sequence ID" value="NZ_FNDE01000001.1"/>
</dbReference>
<dbReference type="AlphaFoldDB" id="A0A1G7WFH4"/>
<gene>
    <name evidence="3" type="ORF">SAMN04489735_1001202</name>
</gene>
<sequence length="141" mass="16289">MRVGSIKWNFIVAGMIGGFTLLFSLMNNLFWESFLRSLLAFLLFFLLMFLFRYLAGKAVGKEALQHIPSETKGRHVDLITPEDLEYERSQQSGEDESREKQPSRADFSQFTATDFPTITRSNRENINPEEIARALRVFSDE</sequence>
<feature type="region of interest" description="Disordered" evidence="1">
    <location>
        <begin position="86"/>
        <end position="126"/>
    </location>
</feature>
<dbReference type="EMBL" id="FNDE01000001">
    <property type="protein sequence ID" value="SDG70712.1"/>
    <property type="molecule type" value="Genomic_DNA"/>
</dbReference>
<dbReference type="OrthoDB" id="2476549at2"/>
<proteinExistence type="predicted"/>
<keyword evidence="2" id="KW-0472">Membrane</keyword>
<evidence type="ECO:0000256" key="2">
    <source>
        <dbReference type="SAM" id="Phobius"/>
    </source>
</evidence>
<accession>A0A1G7WFH4</accession>
<evidence type="ECO:0000313" key="3">
    <source>
        <dbReference type="EMBL" id="SDG70712.1"/>
    </source>
</evidence>
<feature type="transmembrane region" description="Helical" evidence="2">
    <location>
        <begin position="12"/>
        <end position="31"/>
    </location>
</feature>
<evidence type="ECO:0000256" key="1">
    <source>
        <dbReference type="SAM" id="MobiDB-lite"/>
    </source>
</evidence>
<protein>
    <submittedName>
        <fullName evidence="3">Uncharacterized protein</fullName>
    </submittedName>
</protein>
<organism evidence="3 4">
    <name type="scientific">Aneurinibacillus thermoaerophilus</name>
    <dbReference type="NCBI Taxonomy" id="143495"/>
    <lineage>
        <taxon>Bacteria</taxon>
        <taxon>Bacillati</taxon>
        <taxon>Bacillota</taxon>
        <taxon>Bacilli</taxon>
        <taxon>Bacillales</taxon>
        <taxon>Paenibacillaceae</taxon>
        <taxon>Aneurinibacillus group</taxon>
        <taxon>Aneurinibacillus</taxon>
    </lineage>
</organism>
<feature type="transmembrane region" description="Helical" evidence="2">
    <location>
        <begin position="37"/>
        <end position="55"/>
    </location>
</feature>
<feature type="compositionally biased region" description="Polar residues" evidence="1">
    <location>
        <begin position="106"/>
        <end position="120"/>
    </location>
</feature>
<keyword evidence="2" id="KW-1133">Transmembrane helix</keyword>
<reference evidence="3 4" key="1">
    <citation type="submission" date="2016-10" db="EMBL/GenBank/DDBJ databases">
        <authorList>
            <person name="de Groot N.N."/>
        </authorList>
    </citation>
    <scope>NUCLEOTIDE SEQUENCE [LARGE SCALE GENOMIC DNA]</scope>
    <source>
        <strain evidence="3 4">L 420-91</strain>
    </source>
</reference>